<evidence type="ECO:0000256" key="1">
    <source>
        <dbReference type="SAM" id="Coils"/>
    </source>
</evidence>
<gene>
    <name evidence="3" type="ORF">IQ235_00520</name>
</gene>
<evidence type="ECO:0000256" key="2">
    <source>
        <dbReference type="SAM" id="MobiDB-lite"/>
    </source>
</evidence>
<protein>
    <submittedName>
        <fullName evidence="3">Uncharacterized protein</fullName>
    </submittedName>
</protein>
<dbReference type="Proteomes" id="UP000621799">
    <property type="component" value="Unassembled WGS sequence"/>
</dbReference>
<organism evidence="3 4">
    <name type="scientific">Zarconia navalis LEGE 11467</name>
    <dbReference type="NCBI Taxonomy" id="1828826"/>
    <lineage>
        <taxon>Bacteria</taxon>
        <taxon>Bacillati</taxon>
        <taxon>Cyanobacteriota</taxon>
        <taxon>Cyanophyceae</taxon>
        <taxon>Oscillatoriophycideae</taxon>
        <taxon>Oscillatoriales</taxon>
        <taxon>Oscillatoriales incertae sedis</taxon>
        <taxon>Zarconia</taxon>
        <taxon>Zarconia navalis</taxon>
    </lineage>
</organism>
<proteinExistence type="predicted"/>
<sequence>MQKAKPLPLETVMGNSHKSHWLEKTERAAVISSWLGLGAAVLSKELLALGLPLTLTASLNWANRKRWQQQFEQQQRGEIAQIHDTLATFPDPLDFNAMSQKLAGLEQSNQTMTGQIEALKQQVRVKFKPEQLERLEDSMAQLRADLGDWQKQAVRKQDLTAHLNKELHQLYDRLDRLSEPSEEAWQVETEIDRLRGQLQVLAQQITPLEVAKWQHLNERVARIQSQISQLDKGLVPVRRKQQAMVRRLLPRMIQMIRENHAASGTTSLQRTVTHRPTQSSIRPSSRHTRSQQILHQSQREK</sequence>
<feature type="compositionally biased region" description="Polar residues" evidence="2">
    <location>
        <begin position="262"/>
        <end position="283"/>
    </location>
</feature>
<comment type="caution">
    <text evidence="3">The sequence shown here is derived from an EMBL/GenBank/DDBJ whole genome shotgun (WGS) entry which is preliminary data.</text>
</comment>
<dbReference type="RefSeq" id="WP_264319543.1">
    <property type="nucleotide sequence ID" value="NZ_JADEXN010000004.1"/>
</dbReference>
<reference evidence="3" key="1">
    <citation type="submission" date="2020-10" db="EMBL/GenBank/DDBJ databases">
        <authorList>
            <person name="Castelo-Branco R."/>
            <person name="Eusebio N."/>
            <person name="Adriana R."/>
            <person name="Vieira A."/>
            <person name="Brugerolle De Fraissinette N."/>
            <person name="Rezende De Castro R."/>
            <person name="Schneider M.P."/>
            <person name="Vasconcelos V."/>
            <person name="Leao P.N."/>
        </authorList>
    </citation>
    <scope>NUCLEOTIDE SEQUENCE</scope>
    <source>
        <strain evidence="3">LEGE 11467</strain>
    </source>
</reference>
<feature type="region of interest" description="Disordered" evidence="2">
    <location>
        <begin position="260"/>
        <end position="301"/>
    </location>
</feature>
<feature type="coiled-coil region" evidence="1">
    <location>
        <begin position="102"/>
        <end position="152"/>
    </location>
</feature>
<evidence type="ECO:0000313" key="4">
    <source>
        <dbReference type="Proteomes" id="UP000621799"/>
    </source>
</evidence>
<accession>A0A928Z7D5</accession>
<feature type="compositionally biased region" description="Polar residues" evidence="2">
    <location>
        <begin position="290"/>
        <end position="301"/>
    </location>
</feature>
<dbReference type="EMBL" id="JADEXN010000004">
    <property type="protein sequence ID" value="MBE9039279.1"/>
    <property type="molecule type" value="Genomic_DNA"/>
</dbReference>
<evidence type="ECO:0000313" key="3">
    <source>
        <dbReference type="EMBL" id="MBE9039279.1"/>
    </source>
</evidence>
<name>A0A928Z7D5_9CYAN</name>
<keyword evidence="1" id="KW-0175">Coiled coil</keyword>
<dbReference type="AlphaFoldDB" id="A0A928Z7D5"/>
<dbReference type="Gene3D" id="1.10.287.1490">
    <property type="match status" value="1"/>
</dbReference>
<keyword evidence="4" id="KW-1185">Reference proteome</keyword>